<gene>
    <name evidence="2" type="ORF">QEH52_13900</name>
</gene>
<evidence type="ECO:0000313" key="3">
    <source>
        <dbReference type="Proteomes" id="UP001225316"/>
    </source>
</evidence>
<feature type="chain" id="PRO_5046314181" evidence="1">
    <location>
        <begin position="24"/>
        <end position="250"/>
    </location>
</feature>
<sequence>MLRKITQLIVILVVSIESSASVAESSVETVSVWDDSSPIYKATATLLVTDKFFRQDYLNSEQNVNPTKADFSYHVAVAQSDSVLKGVDQRLQDKKRDRLMAPIPVAGRGDSALSLYEVLRRGVTVDADVELLTIRVSYEHPDPIMAAIVANLFAEEAINYQLKLSVDTLMKRVQDLDARTTIIGEYLDEWSKKDLSNERLSVEYASAKKLYADLVEQLRYSETQVHLVNPSARILDDAIPPFYPVRLGSM</sequence>
<name>A0ABU1AZB8_9BACT</name>
<evidence type="ECO:0000313" key="2">
    <source>
        <dbReference type="EMBL" id="MDQ8208614.1"/>
    </source>
</evidence>
<comment type="caution">
    <text evidence="2">The sequence shown here is derived from an EMBL/GenBank/DDBJ whole genome shotgun (WGS) entry which is preliminary data.</text>
</comment>
<accession>A0ABU1AZB8</accession>
<dbReference type="RefSeq" id="WP_308951237.1">
    <property type="nucleotide sequence ID" value="NZ_JARXHW010000035.1"/>
</dbReference>
<dbReference type="EMBL" id="JARXHW010000035">
    <property type="protein sequence ID" value="MDQ8208614.1"/>
    <property type="molecule type" value="Genomic_DNA"/>
</dbReference>
<feature type="signal peptide" evidence="1">
    <location>
        <begin position="1"/>
        <end position="23"/>
    </location>
</feature>
<evidence type="ECO:0000256" key="1">
    <source>
        <dbReference type="SAM" id="SignalP"/>
    </source>
</evidence>
<protein>
    <submittedName>
        <fullName evidence="2">Uncharacterized protein</fullName>
    </submittedName>
</protein>
<proteinExistence type="predicted"/>
<keyword evidence="1" id="KW-0732">Signal</keyword>
<reference evidence="2 3" key="1">
    <citation type="submission" date="2023-04" db="EMBL/GenBank/DDBJ databases">
        <title>A novel bacteria isolated from coastal sediment.</title>
        <authorList>
            <person name="Liu X.-J."/>
            <person name="Du Z.-J."/>
        </authorList>
    </citation>
    <scope>NUCLEOTIDE SEQUENCE [LARGE SCALE GENOMIC DNA]</scope>
    <source>
        <strain evidence="2 3">SDUM461003</strain>
    </source>
</reference>
<keyword evidence="3" id="KW-1185">Reference proteome</keyword>
<organism evidence="2 3">
    <name type="scientific">Thalassobacterium maritimum</name>
    <dbReference type="NCBI Taxonomy" id="3041265"/>
    <lineage>
        <taxon>Bacteria</taxon>
        <taxon>Pseudomonadati</taxon>
        <taxon>Verrucomicrobiota</taxon>
        <taxon>Opitutia</taxon>
        <taxon>Puniceicoccales</taxon>
        <taxon>Coraliomargaritaceae</taxon>
        <taxon>Thalassobacterium</taxon>
    </lineage>
</organism>
<dbReference type="Proteomes" id="UP001225316">
    <property type="component" value="Unassembled WGS sequence"/>
</dbReference>